<name>A0ABV6V601_9ACTN</name>
<comment type="caution">
    <text evidence="1">The sequence shown here is derived from an EMBL/GenBank/DDBJ whole genome shotgun (WGS) entry which is preliminary data.</text>
</comment>
<gene>
    <name evidence="1" type="ORF">ACEZDG_07330</name>
</gene>
<dbReference type="EMBL" id="JBHEZX010000003">
    <property type="protein sequence ID" value="MFC1409093.1"/>
    <property type="molecule type" value="Genomic_DNA"/>
</dbReference>
<sequence length="58" mass="5776">MSDTTPRAGDEPVSPVSMAALLAAARSATAVSTPPTGPAAEQPRREPAERSAPHPAAA</sequence>
<evidence type="ECO:0000313" key="2">
    <source>
        <dbReference type="Proteomes" id="UP001592582"/>
    </source>
</evidence>
<protein>
    <submittedName>
        <fullName evidence="1">Uncharacterized protein</fullName>
    </submittedName>
</protein>
<evidence type="ECO:0000313" key="1">
    <source>
        <dbReference type="EMBL" id="MFC1409093.1"/>
    </source>
</evidence>
<reference evidence="1 2" key="1">
    <citation type="submission" date="2024-09" db="EMBL/GenBank/DDBJ databases">
        <authorList>
            <person name="Lee S.D."/>
        </authorList>
    </citation>
    <scope>NUCLEOTIDE SEQUENCE [LARGE SCALE GENOMIC DNA]</scope>
    <source>
        <strain evidence="1 2">N1-1</strain>
    </source>
</reference>
<keyword evidence="2" id="KW-1185">Reference proteome</keyword>
<accession>A0ABV6V601</accession>
<organism evidence="1 2">
    <name type="scientific">Streptacidiphilus alkalitolerans</name>
    <dbReference type="NCBI Taxonomy" id="3342712"/>
    <lineage>
        <taxon>Bacteria</taxon>
        <taxon>Bacillati</taxon>
        <taxon>Actinomycetota</taxon>
        <taxon>Actinomycetes</taxon>
        <taxon>Kitasatosporales</taxon>
        <taxon>Streptomycetaceae</taxon>
        <taxon>Streptacidiphilus</taxon>
    </lineage>
</organism>
<proteinExistence type="predicted"/>
<dbReference type="Proteomes" id="UP001592582">
    <property type="component" value="Unassembled WGS sequence"/>
</dbReference>